<proteinExistence type="inferred from homology"/>
<dbReference type="Gene3D" id="3.40.309.10">
    <property type="entry name" value="Aldehyde Dehydrogenase, Chain A, domain 2"/>
    <property type="match status" value="1"/>
</dbReference>
<evidence type="ECO:0000256" key="2">
    <source>
        <dbReference type="ARBA" id="ARBA00023002"/>
    </source>
</evidence>
<dbReference type="SUPFAM" id="SSF53720">
    <property type="entry name" value="ALDH-like"/>
    <property type="match status" value="1"/>
</dbReference>
<feature type="non-terminal residue" evidence="6">
    <location>
        <position position="1"/>
    </location>
</feature>
<gene>
    <name evidence="6" type="ORF">CTOB1V02_LOCUS10155</name>
</gene>
<feature type="domain" description="Aldehyde dehydrogenase" evidence="5">
    <location>
        <begin position="18"/>
        <end position="463"/>
    </location>
</feature>
<comment type="similarity">
    <text evidence="1 4">Belongs to the aldehyde dehydrogenase family.</text>
</comment>
<accession>A0A7R8WIF2</accession>
<dbReference type="GO" id="GO:0016620">
    <property type="term" value="F:oxidoreductase activity, acting on the aldehyde or oxo group of donors, NAD or NADP as acceptor"/>
    <property type="evidence" value="ECO:0007669"/>
    <property type="project" value="InterPro"/>
</dbReference>
<reference evidence="6" key="1">
    <citation type="submission" date="2020-11" db="EMBL/GenBank/DDBJ databases">
        <authorList>
            <person name="Tran Van P."/>
        </authorList>
    </citation>
    <scope>NUCLEOTIDE SEQUENCE</scope>
</reference>
<dbReference type="EMBL" id="OB664515">
    <property type="protein sequence ID" value="CAD7232319.1"/>
    <property type="molecule type" value="Genomic_DNA"/>
</dbReference>
<evidence type="ECO:0000256" key="4">
    <source>
        <dbReference type="RuleBase" id="RU003345"/>
    </source>
</evidence>
<dbReference type="InterPro" id="IPR016163">
    <property type="entry name" value="Ald_DH_C"/>
</dbReference>
<dbReference type="OrthoDB" id="310895at2759"/>
<evidence type="ECO:0000256" key="3">
    <source>
        <dbReference type="PROSITE-ProRule" id="PRU10007"/>
    </source>
</evidence>
<organism evidence="6">
    <name type="scientific">Cyprideis torosa</name>
    <dbReference type="NCBI Taxonomy" id="163714"/>
    <lineage>
        <taxon>Eukaryota</taxon>
        <taxon>Metazoa</taxon>
        <taxon>Ecdysozoa</taxon>
        <taxon>Arthropoda</taxon>
        <taxon>Crustacea</taxon>
        <taxon>Oligostraca</taxon>
        <taxon>Ostracoda</taxon>
        <taxon>Podocopa</taxon>
        <taxon>Podocopida</taxon>
        <taxon>Cytherocopina</taxon>
        <taxon>Cytheroidea</taxon>
        <taxon>Cytherideidae</taxon>
        <taxon>Cyprideis</taxon>
    </lineage>
</organism>
<evidence type="ECO:0000313" key="6">
    <source>
        <dbReference type="EMBL" id="CAD7232319.1"/>
    </source>
</evidence>
<dbReference type="Gene3D" id="3.40.605.10">
    <property type="entry name" value="Aldehyde Dehydrogenase, Chain A, domain 1"/>
    <property type="match status" value="1"/>
</dbReference>
<dbReference type="InterPro" id="IPR015590">
    <property type="entry name" value="Aldehyde_DH_dom"/>
</dbReference>
<dbReference type="PROSITE" id="PS00687">
    <property type="entry name" value="ALDEHYDE_DEHYDR_GLU"/>
    <property type="match status" value="1"/>
</dbReference>
<dbReference type="InterPro" id="IPR016161">
    <property type="entry name" value="Ald_DH/histidinol_DH"/>
</dbReference>
<dbReference type="InterPro" id="IPR016162">
    <property type="entry name" value="Ald_DH_N"/>
</dbReference>
<dbReference type="PROSITE" id="PS00070">
    <property type="entry name" value="ALDEHYDE_DEHYDR_CYS"/>
    <property type="match status" value="1"/>
</dbReference>
<dbReference type="AlphaFoldDB" id="A0A7R8WIF2"/>
<dbReference type="InterPro" id="IPR029510">
    <property type="entry name" value="Ald_DH_CS_GLU"/>
</dbReference>
<dbReference type="PANTHER" id="PTHR11699">
    <property type="entry name" value="ALDEHYDE DEHYDROGENASE-RELATED"/>
    <property type="match status" value="1"/>
</dbReference>
<dbReference type="InterPro" id="IPR016160">
    <property type="entry name" value="Ald_DH_CS_CYS"/>
</dbReference>
<sequence>ASTLPLRNPGIKWDPFVPQVPHSSAEDVAEAVASARRGLREWSSLQPRERGRVMTRAANLLRSKLEEFAQLETRDTGKPIWESRCDMVTCIDALEYFGGLACVALNGRHIPLTPSAFSLVTREPLGVIGAIGAWNYPLQGCLWKAAPALACGNAVVFKPSPLTPATAVAVGEVFADAGLPPGVYNVVQGGSQTGQALCDHPKVDKLSFTGSVATGQRVMKAGAEKVIPVTLELGGKSPLIVFEDADLVNAVRGAVMANFLSQGEVCSNGTRVFVHRSLEQSFRETLLSVVQRMKVGDPCEDDTVVGATITEEHAQKVLGFIDRAQAEGAEVLIGGKRLSGGELPERCRGGVFLSPCVLGRCSDDMEVVREEVFGSVLSLLTFDSEEEVVERANDTPYGLAAGLFTRDVRRAHAVAQRLQAGNIWVNNYNLSPVEAPFGGFKRSGVGRENGEEALRMYSQTKSIYVELGDVDVGPMPDVRR</sequence>
<dbReference type="NCBIfam" id="NF009725">
    <property type="entry name" value="PRK13252.1"/>
    <property type="match status" value="1"/>
</dbReference>
<dbReference type="FunFam" id="3.40.605.10:FF:000007">
    <property type="entry name" value="NAD/NADP-dependent betaine aldehyde dehydrogenase"/>
    <property type="match status" value="1"/>
</dbReference>
<keyword evidence="2 4" id="KW-0560">Oxidoreductase</keyword>
<dbReference type="Pfam" id="PF00171">
    <property type="entry name" value="Aldedh"/>
    <property type="match status" value="1"/>
</dbReference>
<feature type="active site" evidence="3">
    <location>
        <position position="232"/>
    </location>
</feature>
<evidence type="ECO:0000256" key="1">
    <source>
        <dbReference type="ARBA" id="ARBA00009986"/>
    </source>
</evidence>
<dbReference type="FunFam" id="3.40.309.10:FF:000012">
    <property type="entry name" value="Betaine aldehyde dehydrogenase"/>
    <property type="match status" value="1"/>
</dbReference>
<protein>
    <recommendedName>
        <fullName evidence="5">Aldehyde dehydrogenase domain-containing protein</fullName>
    </recommendedName>
</protein>
<evidence type="ECO:0000259" key="5">
    <source>
        <dbReference type="Pfam" id="PF00171"/>
    </source>
</evidence>
<name>A0A7R8WIF2_9CRUS</name>